<evidence type="ECO:0000256" key="2">
    <source>
        <dbReference type="ARBA" id="ARBA00022980"/>
    </source>
</evidence>
<dbReference type="Gene3D" id="2.40.50.140">
    <property type="entry name" value="Nucleic acid-binding proteins"/>
    <property type="match status" value="1"/>
</dbReference>
<dbReference type="EMBL" id="DF933814">
    <property type="protein sequence ID" value="GAM36600.1"/>
    <property type="molecule type" value="Genomic_DNA"/>
</dbReference>
<dbReference type="SUPFAM" id="SSF50249">
    <property type="entry name" value="Nucleic acid-binding proteins"/>
    <property type="match status" value="1"/>
</dbReference>
<keyword evidence="6" id="KW-1185">Reference proteome</keyword>
<feature type="compositionally biased region" description="Polar residues" evidence="4">
    <location>
        <begin position="103"/>
        <end position="112"/>
    </location>
</feature>
<dbReference type="InterPro" id="IPR012340">
    <property type="entry name" value="NA-bd_OB-fold"/>
</dbReference>
<accession>A0A510NWF3</accession>
<dbReference type="AlphaFoldDB" id="A0A510NWF3"/>
<gene>
    <name evidence="5" type="ORF">TCE0_018r05804</name>
</gene>
<dbReference type="GO" id="GO:0005840">
    <property type="term" value="C:ribosome"/>
    <property type="evidence" value="ECO:0007669"/>
    <property type="project" value="UniProtKB-KW"/>
</dbReference>
<sequence>MAPSNILRSSLLLSSTVARSATRVNAFPQTRYAAALNASSPRRSIWNFLSGDKSKDQAATKGEEAETQIEEHEHVESEVEVEEQSTPLEVQHDQQQQQPDTQNLASTSTTIDTETQQPIEPIPIISQVKEVESELVPETLSTEASWPSDLPPPSIRQYPYTLKRGTVTSVGLMSKTVRVAYQHREWDRKIRKYYPKTTTYLVHDPRNSLREGDVIEFSSGAPRAPSVRHVVERIISPFGSAVEDRPAVMTREEREEEMVAKRMAKLMRQATKKAAAEGGEKDVQKVMREVVERKEHVGRIRGLVIERAAAAAAESQASA</sequence>
<comment type="similarity">
    <text evidence="1">Belongs to the universal ribosomal protein uS17 family.</text>
</comment>
<evidence type="ECO:0000256" key="4">
    <source>
        <dbReference type="SAM" id="MobiDB-lite"/>
    </source>
</evidence>
<organism evidence="5 6">
    <name type="scientific">Talaromyces pinophilus</name>
    <name type="common">Penicillium pinophilum</name>
    <dbReference type="NCBI Taxonomy" id="128442"/>
    <lineage>
        <taxon>Eukaryota</taxon>
        <taxon>Fungi</taxon>
        <taxon>Dikarya</taxon>
        <taxon>Ascomycota</taxon>
        <taxon>Pezizomycotina</taxon>
        <taxon>Eurotiomycetes</taxon>
        <taxon>Eurotiomycetidae</taxon>
        <taxon>Eurotiales</taxon>
        <taxon>Trichocomaceae</taxon>
        <taxon>Talaromyces</taxon>
        <taxon>Talaromyces sect. Talaromyces</taxon>
    </lineage>
</organism>
<keyword evidence="2" id="KW-0689">Ribosomal protein</keyword>
<dbReference type="GO" id="GO:0003735">
    <property type="term" value="F:structural constituent of ribosome"/>
    <property type="evidence" value="ECO:0007669"/>
    <property type="project" value="InterPro"/>
</dbReference>
<feature type="compositionally biased region" description="Low complexity" evidence="4">
    <location>
        <begin position="93"/>
        <end position="102"/>
    </location>
</feature>
<evidence type="ECO:0000313" key="6">
    <source>
        <dbReference type="Proteomes" id="UP000053095"/>
    </source>
</evidence>
<feature type="region of interest" description="Disordered" evidence="4">
    <location>
        <begin position="50"/>
        <end position="124"/>
    </location>
</feature>
<feature type="compositionally biased region" description="Basic and acidic residues" evidence="4">
    <location>
        <begin position="52"/>
        <end position="77"/>
    </location>
</feature>
<proteinExistence type="inferred from homology"/>
<dbReference type="Proteomes" id="UP000053095">
    <property type="component" value="Unassembled WGS sequence"/>
</dbReference>
<dbReference type="Pfam" id="PF00366">
    <property type="entry name" value="Ribosomal_S17"/>
    <property type="match status" value="1"/>
</dbReference>
<dbReference type="InterPro" id="IPR000266">
    <property type="entry name" value="Ribosomal_uS17"/>
</dbReference>
<name>A0A510NWF3_TALPI</name>
<evidence type="ECO:0008006" key="7">
    <source>
        <dbReference type="Google" id="ProtNLM"/>
    </source>
</evidence>
<reference evidence="6" key="1">
    <citation type="journal article" date="2015" name="Genome Announc.">
        <title>Draft genome sequence of Talaromyces cellulolyticus strain Y-94, a source of lignocellulosic biomass-degrading enzymes.</title>
        <authorList>
            <person name="Fujii T."/>
            <person name="Koike H."/>
            <person name="Sawayama S."/>
            <person name="Yano S."/>
            <person name="Inoue H."/>
        </authorList>
    </citation>
    <scope>NUCLEOTIDE SEQUENCE [LARGE SCALE GENOMIC DNA]</scope>
    <source>
        <strain evidence="6">Y-94</strain>
    </source>
</reference>
<feature type="compositionally biased region" description="Low complexity" evidence="4">
    <location>
        <begin position="113"/>
        <end position="124"/>
    </location>
</feature>
<dbReference type="CDD" id="cd00364">
    <property type="entry name" value="Ribosomal_uS17"/>
    <property type="match status" value="1"/>
</dbReference>
<keyword evidence="3" id="KW-0687">Ribonucleoprotein</keyword>
<dbReference type="GO" id="GO:0006412">
    <property type="term" value="P:translation"/>
    <property type="evidence" value="ECO:0007669"/>
    <property type="project" value="InterPro"/>
</dbReference>
<dbReference type="GO" id="GO:1990904">
    <property type="term" value="C:ribonucleoprotein complex"/>
    <property type="evidence" value="ECO:0007669"/>
    <property type="project" value="UniProtKB-KW"/>
</dbReference>
<evidence type="ECO:0000256" key="3">
    <source>
        <dbReference type="ARBA" id="ARBA00023274"/>
    </source>
</evidence>
<protein>
    <recommendedName>
        <fullName evidence="7">Ribosomal protein S17</fullName>
    </recommendedName>
</protein>
<evidence type="ECO:0000313" key="5">
    <source>
        <dbReference type="EMBL" id="GAM36600.1"/>
    </source>
</evidence>
<evidence type="ECO:0000256" key="1">
    <source>
        <dbReference type="ARBA" id="ARBA00010254"/>
    </source>
</evidence>